<feature type="compositionally biased region" description="Polar residues" evidence="3">
    <location>
        <begin position="8"/>
        <end position="23"/>
    </location>
</feature>
<evidence type="ECO:0000256" key="1">
    <source>
        <dbReference type="ARBA" id="ARBA00022612"/>
    </source>
</evidence>
<keyword evidence="2" id="KW-0231">Viral genome packaging</keyword>
<name>A0A975CE42_9BURK</name>
<dbReference type="AlphaFoldDB" id="A0A975CE42"/>
<dbReference type="InterPro" id="IPR005335">
    <property type="entry name" value="Terminase_ssu"/>
</dbReference>
<feature type="region of interest" description="Disordered" evidence="3">
    <location>
        <begin position="1"/>
        <end position="25"/>
    </location>
</feature>
<dbReference type="InterPro" id="IPR052404">
    <property type="entry name" value="SPP1-like_terminase"/>
</dbReference>
<dbReference type="Proteomes" id="UP000663903">
    <property type="component" value="Chromosome"/>
</dbReference>
<dbReference type="KEGG" id="otd:J1M35_15890"/>
<protein>
    <submittedName>
        <fullName evidence="4">Terminase small subunit</fullName>
    </submittedName>
</protein>
<dbReference type="EMBL" id="CP071796">
    <property type="protein sequence ID" value="QTD44560.1"/>
    <property type="molecule type" value="Genomic_DNA"/>
</dbReference>
<dbReference type="GO" id="GO:0051276">
    <property type="term" value="P:chromosome organization"/>
    <property type="evidence" value="ECO:0007669"/>
    <property type="project" value="InterPro"/>
</dbReference>
<evidence type="ECO:0000313" key="5">
    <source>
        <dbReference type="Proteomes" id="UP000663903"/>
    </source>
</evidence>
<gene>
    <name evidence="4" type="ORF">J1M35_15890</name>
</gene>
<organism evidence="4 5">
    <name type="scientific">Ottowia testudinis</name>
    <dbReference type="NCBI Taxonomy" id="2816950"/>
    <lineage>
        <taxon>Bacteria</taxon>
        <taxon>Pseudomonadati</taxon>
        <taxon>Pseudomonadota</taxon>
        <taxon>Betaproteobacteria</taxon>
        <taxon>Burkholderiales</taxon>
        <taxon>Comamonadaceae</taxon>
        <taxon>Ottowia</taxon>
    </lineage>
</organism>
<sequence>MKAVVTKPSDSTGHPTKNQSTPPRSVDWVAIERAYTTTLIALRDIGKEHGVAHSAIVKRAQRDAWKRPEQPKRVTRKLAKLEPRKRKFVEAFLEEPNATRAAMKAGWGGTKGSASTAGCEALKKPEVREAIQAERDRLSEKLAITRERVLAEYARIAFFDMRRAYNEDGALKRPHELDDDAAAAIAAFETVEIAGGQDAAPLAVRKVKWADKRAALDSIMKAQGWNKADVGTAENPLVIRGFTMTERAVRMSRALQANPELVAALASLVAKEEP</sequence>
<dbReference type="Pfam" id="PF03592">
    <property type="entry name" value="Terminase_2"/>
    <property type="match status" value="1"/>
</dbReference>
<dbReference type="Gene3D" id="1.10.10.1400">
    <property type="entry name" value="Terminase, small subunit, N-terminal DNA-binding domain, HTH motif"/>
    <property type="match status" value="1"/>
</dbReference>
<dbReference type="PANTHER" id="PTHR41328">
    <property type="entry name" value="TERMINASE SMALL SUBUNIT-RELATED"/>
    <property type="match status" value="1"/>
</dbReference>
<dbReference type="InterPro" id="IPR038713">
    <property type="entry name" value="Terminase_Gp1_N_sf"/>
</dbReference>
<proteinExistence type="predicted"/>
<dbReference type="RefSeq" id="WP_208008124.1">
    <property type="nucleotide sequence ID" value="NZ_CP071796.1"/>
</dbReference>
<evidence type="ECO:0000256" key="3">
    <source>
        <dbReference type="SAM" id="MobiDB-lite"/>
    </source>
</evidence>
<dbReference type="PANTHER" id="PTHR41328:SF2">
    <property type="entry name" value="TERMINASE SMALL SUBUNIT"/>
    <property type="match status" value="1"/>
</dbReference>
<accession>A0A975CE42</accession>
<evidence type="ECO:0000256" key="2">
    <source>
        <dbReference type="ARBA" id="ARBA00023219"/>
    </source>
</evidence>
<evidence type="ECO:0000313" key="4">
    <source>
        <dbReference type="EMBL" id="QTD44560.1"/>
    </source>
</evidence>
<keyword evidence="5" id="KW-1185">Reference proteome</keyword>
<keyword evidence="1" id="KW-1188">Viral release from host cell</keyword>
<reference evidence="4" key="1">
    <citation type="submission" date="2021-03" db="EMBL/GenBank/DDBJ databases">
        <title>Ottowia sp. 27C isolated from the cloaca of a Giant Asian pond turtle (Heosemys grandis).</title>
        <authorList>
            <person name="Spergser J."/>
            <person name="Busse H.-J."/>
        </authorList>
    </citation>
    <scope>NUCLEOTIDE SEQUENCE</scope>
    <source>
        <strain evidence="4">27C</strain>
    </source>
</reference>